<evidence type="ECO:0000256" key="1">
    <source>
        <dbReference type="SAM" id="MobiDB-lite"/>
    </source>
</evidence>
<accession>A0AAV0P0K7</accession>
<name>A0AAV0P0K7_9ROSI</name>
<dbReference type="EMBL" id="CAMGYJ010000008">
    <property type="protein sequence ID" value="CAI0463881.1"/>
    <property type="molecule type" value="Genomic_DNA"/>
</dbReference>
<comment type="caution">
    <text evidence="2">The sequence shown here is derived from an EMBL/GenBank/DDBJ whole genome shotgun (WGS) entry which is preliminary data.</text>
</comment>
<evidence type="ECO:0000313" key="3">
    <source>
        <dbReference type="Proteomes" id="UP001154282"/>
    </source>
</evidence>
<sequence length="68" mass="7729">MQRNTQRDSVLVSYNPPPRSPWRNPNSDLDFNDVFGGPPWQNVRHSFGEEPFGNDPETAALRTRCSGL</sequence>
<evidence type="ECO:0000313" key="2">
    <source>
        <dbReference type="EMBL" id="CAI0463881.1"/>
    </source>
</evidence>
<dbReference type="AlphaFoldDB" id="A0AAV0P0K7"/>
<dbReference type="Proteomes" id="UP001154282">
    <property type="component" value="Unassembled WGS sequence"/>
</dbReference>
<keyword evidence="3" id="KW-1185">Reference proteome</keyword>
<feature type="region of interest" description="Disordered" evidence="1">
    <location>
        <begin position="48"/>
        <end position="68"/>
    </location>
</feature>
<organism evidence="2 3">
    <name type="scientific">Linum tenue</name>
    <dbReference type="NCBI Taxonomy" id="586396"/>
    <lineage>
        <taxon>Eukaryota</taxon>
        <taxon>Viridiplantae</taxon>
        <taxon>Streptophyta</taxon>
        <taxon>Embryophyta</taxon>
        <taxon>Tracheophyta</taxon>
        <taxon>Spermatophyta</taxon>
        <taxon>Magnoliopsida</taxon>
        <taxon>eudicotyledons</taxon>
        <taxon>Gunneridae</taxon>
        <taxon>Pentapetalae</taxon>
        <taxon>rosids</taxon>
        <taxon>fabids</taxon>
        <taxon>Malpighiales</taxon>
        <taxon>Linaceae</taxon>
        <taxon>Linum</taxon>
    </lineage>
</organism>
<reference evidence="2" key="1">
    <citation type="submission" date="2022-08" db="EMBL/GenBank/DDBJ databases">
        <authorList>
            <person name="Gutierrez-Valencia J."/>
        </authorList>
    </citation>
    <scope>NUCLEOTIDE SEQUENCE</scope>
</reference>
<feature type="region of interest" description="Disordered" evidence="1">
    <location>
        <begin position="1"/>
        <end position="26"/>
    </location>
</feature>
<gene>
    <name evidence="2" type="ORF">LITE_LOCUS35936</name>
</gene>
<proteinExistence type="predicted"/>
<protein>
    <submittedName>
        <fullName evidence="2">Uncharacterized protein</fullName>
    </submittedName>
</protein>